<dbReference type="PROSITE" id="PS00109">
    <property type="entry name" value="PROTEIN_KINASE_TYR"/>
    <property type="match status" value="1"/>
</dbReference>
<dbReference type="GO" id="GO:0005524">
    <property type="term" value="F:ATP binding"/>
    <property type="evidence" value="ECO:0007669"/>
    <property type="project" value="InterPro"/>
</dbReference>
<dbReference type="AlphaFoldDB" id="A0A3M7L1E0"/>
<dbReference type="SUPFAM" id="SSF56112">
    <property type="entry name" value="Protein kinase-like (PK-like)"/>
    <property type="match status" value="1"/>
</dbReference>
<evidence type="ECO:0000313" key="2">
    <source>
        <dbReference type="EMBL" id="RMZ55904.1"/>
    </source>
</evidence>
<dbReference type="EMBL" id="QOKY01000156">
    <property type="protein sequence ID" value="RMZ55904.1"/>
    <property type="molecule type" value="Genomic_DNA"/>
</dbReference>
<feature type="non-terminal residue" evidence="2">
    <location>
        <position position="856"/>
    </location>
</feature>
<comment type="caution">
    <text evidence="2">The sequence shown here is derived from an EMBL/GenBank/DDBJ whole genome shotgun (WGS) entry which is preliminary data.</text>
</comment>
<dbReference type="GO" id="GO:0004674">
    <property type="term" value="F:protein serine/threonine kinase activity"/>
    <property type="evidence" value="ECO:0007669"/>
    <property type="project" value="TreeGrafter"/>
</dbReference>
<evidence type="ECO:0000259" key="1">
    <source>
        <dbReference type="PROSITE" id="PS50011"/>
    </source>
</evidence>
<organism evidence="2 3">
    <name type="scientific">Auxenochlorella protothecoides</name>
    <name type="common">Green microalga</name>
    <name type="synonym">Chlorella protothecoides</name>
    <dbReference type="NCBI Taxonomy" id="3075"/>
    <lineage>
        <taxon>Eukaryota</taxon>
        <taxon>Viridiplantae</taxon>
        <taxon>Chlorophyta</taxon>
        <taxon>core chlorophytes</taxon>
        <taxon>Trebouxiophyceae</taxon>
        <taxon>Chlorellales</taxon>
        <taxon>Chlorellaceae</taxon>
        <taxon>Auxenochlorella</taxon>
    </lineage>
</organism>
<dbReference type="InterPro" id="IPR011009">
    <property type="entry name" value="Kinase-like_dom_sf"/>
</dbReference>
<dbReference type="InterPro" id="IPR008266">
    <property type="entry name" value="Tyr_kinase_AS"/>
</dbReference>
<evidence type="ECO:0000313" key="3">
    <source>
        <dbReference type="Proteomes" id="UP000279271"/>
    </source>
</evidence>
<accession>A0A3M7L1E0</accession>
<dbReference type="Pfam" id="PF07714">
    <property type="entry name" value="PK_Tyr_Ser-Thr"/>
    <property type="match status" value="1"/>
</dbReference>
<dbReference type="PANTHER" id="PTHR44329:SF214">
    <property type="entry name" value="PROTEIN KINASE DOMAIN-CONTAINING PROTEIN"/>
    <property type="match status" value="1"/>
</dbReference>
<dbReference type="InterPro" id="IPR001245">
    <property type="entry name" value="Ser-Thr/Tyr_kinase_cat_dom"/>
</dbReference>
<dbReference type="Gene3D" id="1.10.510.10">
    <property type="entry name" value="Transferase(Phosphotransferase) domain 1"/>
    <property type="match status" value="1"/>
</dbReference>
<dbReference type="Proteomes" id="UP000279271">
    <property type="component" value="Unassembled WGS sequence"/>
</dbReference>
<dbReference type="PANTHER" id="PTHR44329">
    <property type="entry name" value="SERINE/THREONINE-PROTEIN KINASE TNNI3K-RELATED"/>
    <property type="match status" value="1"/>
</dbReference>
<proteinExistence type="predicted"/>
<sequence>VAEGAGEADPSVWIVQEFCDGGTLYDAIDRWTEGLWGVKGMVQRGGGEGCGPAGGRGWLRQGYDGFAPADVRAVLRTLCEVASALAHLHALGVVHGDLTGSNVLLCSAARAPDDGRGWHAKVSDFGLARELPAGGVLSNVRIYGTVSHMPPEVLMSGHLTLSADVYALGVLLYEMYEGARAWKGMRASQVLYQVATQGRGLEPSPWAQGDALGADVQALMRECLAPSPRARPSARQVLARSEALLRGMSAGGVEPLPEAVPPLAAHQTDPDFQLDWTPCLASMPDQVEAAEDPNVLAVAAARPGTAAFTRSLVRLVALAGGYDIGVTGGVTAMASFQEKFFPEVYARTVEGITDTSPYCKLLGSSVVNHAVLAQLNGGPAGASTLVGATDTSLVVISLATSGSSAVLCQQHLPFVVLGLQATPMGHTQDAICMLADAGFVEIMAYDAEANRLVTLVRHALAGPTLNPWVHLAAARGRGVVAVASVTQQIAVLALTGPGSGVGGDWALQPLAWGGMGVDDVIAGLALTDSGEWLAVLSLVGPDSQELHSAALDAGAASARRGAPLPRLAFQLDAEWFAQDAWIWGLHPGPPSRPHTLLLRYESCAMLCAPRRGQRAAVLAHYRPYWAGGTRLWGHAAVAGLAWQPGGEALYLASFDGRLSLAGGPAASVAPACDGAVPVFTGRPKRVDAEVPGEVHALLLPAAEGPFVWLASGGGVVVAANRTDRPLIPGGLGPVAGASLGLEEGRPLLWAVGQAATEGPLAHVTQVRVAESAAPGAGGDENGRPPWVLNGAWPYPTGDARERVVLSFGAGTCVKLLTGGWLGFTSRTVMDSGEYGRMPINVERDSVLYAGEEADRQ</sequence>
<dbReference type="PROSITE" id="PS50011">
    <property type="entry name" value="PROTEIN_KINASE_DOM"/>
    <property type="match status" value="1"/>
</dbReference>
<gene>
    <name evidence="2" type="ORF">APUTEX25_003982</name>
</gene>
<reference evidence="3" key="1">
    <citation type="journal article" date="2018" name="Algal Res.">
        <title>Characterization of plant carbon substrate utilization by Auxenochlorella protothecoides.</title>
        <authorList>
            <person name="Vogler B.W."/>
            <person name="Starkenburg S.R."/>
            <person name="Sudasinghe N."/>
            <person name="Schambach J.Y."/>
            <person name="Rollin J.A."/>
            <person name="Pattathil S."/>
            <person name="Barry A.N."/>
        </authorList>
    </citation>
    <scope>NUCLEOTIDE SEQUENCE [LARGE SCALE GENOMIC DNA]</scope>
    <source>
        <strain evidence="3">UTEX 25</strain>
    </source>
</reference>
<dbReference type="InterPro" id="IPR051681">
    <property type="entry name" value="Ser/Thr_Kinases-Pseudokinases"/>
</dbReference>
<protein>
    <recommendedName>
        <fullName evidence="1">Protein kinase domain-containing protein</fullName>
    </recommendedName>
</protein>
<feature type="domain" description="Protein kinase" evidence="1">
    <location>
        <begin position="1"/>
        <end position="245"/>
    </location>
</feature>
<dbReference type="InterPro" id="IPR000719">
    <property type="entry name" value="Prot_kinase_dom"/>
</dbReference>
<name>A0A3M7L1E0_AUXPR</name>
<feature type="non-terminal residue" evidence="2">
    <location>
        <position position="1"/>
    </location>
</feature>